<dbReference type="RefSeq" id="WP_378518574.1">
    <property type="nucleotide sequence ID" value="NZ_JBHLXH010000001.1"/>
</dbReference>
<evidence type="ECO:0000313" key="1">
    <source>
        <dbReference type="EMBL" id="MFC0222855.1"/>
    </source>
</evidence>
<accession>A0ABV6E1J0</accession>
<name>A0ABV6E1J0_9ACTN</name>
<proteinExistence type="predicted"/>
<dbReference type="Proteomes" id="UP001589698">
    <property type="component" value="Unassembled WGS sequence"/>
</dbReference>
<comment type="caution">
    <text evidence="1">The sequence shown here is derived from an EMBL/GenBank/DDBJ whole genome shotgun (WGS) entry which is preliminary data.</text>
</comment>
<sequence>MGTEHQDAEQSDESVDVAAMQAEFSRYVPRGTAKRLAKLMDAGTDLVAISLRGSGPGSEGVNPQILFCDRSVRTPHARLALLLTPVLSPAV</sequence>
<gene>
    <name evidence="1" type="ORF">ACFFJG_10210</name>
</gene>
<reference evidence="1 2" key="1">
    <citation type="submission" date="2024-09" db="EMBL/GenBank/DDBJ databases">
        <authorList>
            <person name="Sun Q."/>
            <person name="Mori K."/>
        </authorList>
    </citation>
    <scope>NUCLEOTIDE SEQUENCE [LARGE SCALE GENOMIC DNA]</scope>
    <source>
        <strain evidence="1 2">CCM 8654</strain>
    </source>
</reference>
<keyword evidence="2" id="KW-1185">Reference proteome</keyword>
<protein>
    <submittedName>
        <fullName evidence="1">Uncharacterized protein</fullName>
    </submittedName>
</protein>
<dbReference type="EMBL" id="JBHLXH010000001">
    <property type="protein sequence ID" value="MFC0222855.1"/>
    <property type="molecule type" value="Genomic_DNA"/>
</dbReference>
<organism evidence="1 2">
    <name type="scientific">Nocardioides zeicaulis</name>
    <dbReference type="NCBI Taxonomy" id="1776857"/>
    <lineage>
        <taxon>Bacteria</taxon>
        <taxon>Bacillati</taxon>
        <taxon>Actinomycetota</taxon>
        <taxon>Actinomycetes</taxon>
        <taxon>Propionibacteriales</taxon>
        <taxon>Nocardioidaceae</taxon>
        <taxon>Nocardioides</taxon>
    </lineage>
</organism>
<evidence type="ECO:0000313" key="2">
    <source>
        <dbReference type="Proteomes" id="UP001589698"/>
    </source>
</evidence>